<sequence>MLVSSAVKTVLYKRLQFHLQFGNLVNGTKMKVMEKERKPGQQGRREWSRERHKQHLMVLWSLKLLWVLIFDPSSPILPLQQMPLFIHDKLVASTFMSTFV</sequence>
<dbReference type="InParanoid" id="A0A1Q3CRM3"/>
<keyword evidence="2" id="KW-1185">Reference proteome</keyword>
<proteinExistence type="predicted"/>
<reference evidence="2" key="1">
    <citation type="submission" date="2016-04" db="EMBL/GenBank/DDBJ databases">
        <title>Cephalotus genome sequencing.</title>
        <authorList>
            <person name="Fukushima K."/>
            <person name="Hasebe M."/>
            <person name="Fang X."/>
        </authorList>
    </citation>
    <scope>NUCLEOTIDE SEQUENCE [LARGE SCALE GENOMIC DNA]</scope>
    <source>
        <strain evidence="2">cv. St1</strain>
    </source>
</reference>
<dbReference type="EMBL" id="BDDD01002742">
    <property type="protein sequence ID" value="GAV82880.1"/>
    <property type="molecule type" value="Genomic_DNA"/>
</dbReference>
<organism evidence="1 2">
    <name type="scientific">Cephalotus follicularis</name>
    <name type="common">Albany pitcher plant</name>
    <dbReference type="NCBI Taxonomy" id="3775"/>
    <lineage>
        <taxon>Eukaryota</taxon>
        <taxon>Viridiplantae</taxon>
        <taxon>Streptophyta</taxon>
        <taxon>Embryophyta</taxon>
        <taxon>Tracheophyta</taxon>
        <taxon>Spermatophyta</taxon>
        <taxon>Magnoliopsida</taxon>
        <taxon>eudicotyledons</taxon>
        <taxon>Gunneridae</taxon>
        <taxon>Pentapetalae</taxon>
        <taxon>rosids</taxon>
        <taxon>fabids</taxon>
        <taxon>Oxalidales</taxon>
        <taxon>Cephalotaceae</taxon>
        <taxon>Cephalotus</taxon>
    </lineage>
</organism>
<protein>
    <submittedName>
        <fullName evidence="1">Uncharacterized protein</fullName>
    </submittedName>
</protein>
<evidence type="ECO:0000313" key="2">
    <source>
        <dbReference type="Proteomes" id="UP000187406"/>
    </source>
</evidence>
<evidence type="ECO:0000313" key="1">
    <source>
        <dbReference type="EMBL" id="GAV82880.1"/>
    </source>
</evidence>
<name>A0A1Q3CRM3_CEPFO</name>
<gene>
    <name evidence="1" type="ORF">CFOL_v3_26331</name>
</gene>
<dbReference type="AlphaFoldDB" id="A0A1Q3CRM3"/>
<accession>A0A1Q3CRM3</accession>
<dbReference type="Proteomes" id="UP000187406">
    <property type="component" value="Unassembled WGS sequence"/>
</dbReference>
<comment type="caution">
    <text evidence="1">The sequence shown here is derived from an EMBL/GenBank/DDBJ whole genome shotgun (WGS) entry which is preliminary data.</text>
</comment>